<evidence type="ECO:0000313" key="6">
    <source>
        <dbReference type="Proteomes" id="UP001153069"/>
    </source>
</evidence>
<dbReference type="PANTHER" id="PTHR48057">
    <property type="entry name" value="LEUCINE-RICH REPEAT SERINE/THREONINE-PROTEIN KINASE 1"/>
    <property type="match status" value="1"/>
</dbReference>
<proteinExistence type="predicted"/>
<dbReference type="AlphaFoldDB" id="A0A9N8DT45"/>
<reference evidence="5" key="1">
    <citation type="submission" date="2020-06" db="EMBL/GenBank/DDBJ databases">
        <authorList>
            <consortium name="Plant Systems Biology data submission"/>
        </authorList>
    </citation>
    <scope>NUCLEOTIDE SEQUENCE</scope>
    <source>
        <strain evidence="5">D6</strain>
    </source>
</reference>
<keyword evidence="4" id="KW-1133">Transmembrane helix</keyword>
<sequence>MADKTLSTSAYPTEEALVTPGNEVDVDDFDTNGQFLIAEDVPTSPVRDPPSSESNKDYSVDSSPLPSLVRRTRDVTIDLDDFDWAETQNEKKGLPRPSHEEPTVKLHNSSGRSVGSNSVSSRQCDLDSKQKRGLSRHRGGVDPARSSSTVASTACMSVSSNSSSSRLSFFDANLKRGLSRGRSGAEMNKRREDLSLEQSNSNETTEPSTSWSPHSPKRPDLGIMSLPPLQRSLANRRPQAEPGAYPVGSSRPLGPDEDSSHRAATEANDIDPHAVDNDLEDNRNQAHGAPWDTAGGSLLDPQNAGLSVARPVDETPVGDLQQAEELGDISEQEGGRLGSRRRQRKEALRATLRLALPWSIIILLVVLLIVFLVPDTDQAADPDLLAASEPTEAPSMAPSSQESILFSALPGYTIKAMEEEDSPQYQAFRWLLEDPYVYGYPEERIRQRHALMTVFYATAGPTKWFNKTGWGSYSVHECEWYQNQEFGAKTMIGMLYYGFLSGFLEPLPDGHCNNKGIYHHLWLDQNNLEGTLVDELFSLTSLKTLSLGLNSLYGTIPSRIGQLRDLLGLAMFYTGLSGSVPKEIGELSSLEIIFLYDNDLEGSIPDEIWQLSNLDTLGMGLNEKLQGTIPSVVGTLHKLRWLVFDDCDLSGSLPTELGQATSLEWLVLVANNLSGTVPAELGSLSNLWILSLYGNQLVGTLPTELSLLPSLSIMDLRWNALSGSVPSELGLLPSLNILSLNAAQLSGKIPTELANISSLVMVGLGENHFTGGIPSELGMMAMPGMISLENNSLTGTVPSDLTPLQSKLYTLRIEGNPLLSGSIPDPLCTLNGTCIPNSFESCFVSGLLFDCTEQLCGCDCAC</sequence>
<feature type="transmembrane region" description="Helical" evidence="4">
    <location>
        <begin position="350"/>
        <end position="373"/>
    </location>
</feature>
<keyword evidence="6" id="KW-1185">Reference proteome</keyword>
<feature type="compositionally biased region" description="Polar residues" evidence="3">
    <location>
        <begin position="1"/>
        <end position="11"/>
    </location>
</feature>
<dbReference type="FunFam" id="3.80.10.10:FF:000041">
    <property type="entry name" value="LRR receptor-like serine/threonine-protein kinase ERECTA"/>
    <property type="match status" value="3"/>
</dbReference>
<dbReference type="InterPro" id="IPR003591">
    <property type="entry name" value="Leu-rich_rpt_typical-subtyp"/>
</dbReference>
<feature type="compositionally biased region" description="Low complexity" evidence="3">
    <location>
        <begin position="197"/>
        <end position="214"/>
    </location>
</feature>
<keyword evidence="5" id="KW-0675">Receptor</keyword>
<dbReference type="Proteomes" id="UP001153069">
    <property type="component" value="Unassembled WGS sequence"/>
</dbReference>
<keyword evidence="5" id="KW-0418">Kinase</keyword>
<feature type="compositionally biased region" description="Basic and acidic residues" evidence="3">
    <location>
        <begin position="88"/>
        <end position="104"/>
    </location>
</feature>
<dbReference type="SUPFAM" id="SSF52058">
    <property type="entry name" value="L domain-like"/>
    <property type="match status" value="1"/>
</dbReference>
<evidence type="ECO:0000313" key="5">
    <source>
        <dbReference type="EMBL" id="CAB9508192.1"/>
    </source>
</evidence>
<accession>A0A9N8DT45</accession>
<dbReference type="InterPro" id="IPR032675">
    <property type="entry name" value="LRR_dom_sf"/>
</dbReference>
<name>A0A9N8DT45_9STRA</name>
<dbReference type="InterPro" id="IPR052595">
    <property type="entry name" value="LRRC69/RLP"/>
</dbReference>
<dbReference type="SMART" id="SM00369">
    <property type="entry name" value="LRR_TYP"/>
    <property type="match status" value="4"/>
</dbReference>
<feature type="compositionally biased region" description="Low complexity" evidence="3">
    <location>
        <begin position="108"/>
        <end position="122"/>
    </location>
</feature>
<feature type="region of interest" description="Disordered" evidence="3">
    <location>
        <begin position="181"/>
        <end position="304"/>
    </location>
</feature>
<evidence type="ECO:0000256" key="3">
    <source>
        <dbReference type="SAM" id="MobiDB-lite"/>
    </source>
</evidence>
<feature type="region of interest" description="Disordered" evidence="3">
    <location>
        <begin position="1"/>
        <end position="67"/>
    </location>
</feature>
<keyword evidence="4" id="KW-0812">Transmembrane</keyword>
<organism evidence="5 6">
    <name type="scientific">Seminavis robusta</name>
    <dbReference type="NCBI Taxonomy" id="568900"/>
    <lineage>
        <taxon>Eukaryota</taxon>
        <taxon>Sar</taxon>
        <taxon>Stramenopiles</taxon>
        <taxon>Ochrophyta</taxon>
        <taxon>Bacillariophyta</taxon>
        <taxon>Bacillariophyceae</taxon>
        <taxon>Bacillariophycidae</taxon>
        <taxon>Naviculales</taxon>
        <taxon>Naviculaceae</taxon>
        <taxon>Seminavis</taxon>
    </lineage>
</organism>
<feature type="region of interest" description="Disordered" evidence="3">
    <location>
        <begin position="79"/>
        <end position="152"/>
    </location>
</feature>
<feature type="region of interest" description="Disordered" evidence="3">
    <location>
        <begin position="322"/>
        <end position="342"/>
    </location>
</feature>
<dbReference type="OrthoDB" id="38453at2759"/>
<evidence type="ECO:0000256" key="1">
    <source>
        <dbReference type="ARBA" id="ARBA00022614"/>
    </source>
</evidence>
<evidence type="ECO:0000256" key="2">
    <source>
        <dbReference type="ARBA" id="ARBA00022737"/>
    </source>
</evidence>
<gene>
    <name evidence="5" type="ORF">SEMRO_337_G120530.1</name>
</gene>
<keyword evidence="2" id="KW-0677">Repeat</keyword>
<keyword evidence="1" id="KW-0433">Leucine-rich repeat</keyword>
<keyword evidence="5" id="KW-0808">Transferase</keyword>
<evidence type="ECO:0000256" key="4">
    <source>
        <dbReference type="SAM" id="Phobius"/>
    </source>
</evidence>
<comment type="caution">
    <text evidence="5">The sequence shown here is derived from an EMBL/GenBank/DDBJ whole genome shotgun (WGS) entry which is preliminary data.</text>
</comment>
<protein>
    <submittedName>
        <fullName evidence="5">LRR receptor-like serine threonine-protein kinase</fullName>
    </submittedName>
</protein>
<keyword evidence="4" id="KW-0472">Membrane</keyword>
<feature type="compositionally biased region" description="Basic and acidic residues" evidence="3">
    <location>
        <begin position="258"/>
        <end position="284"/>
    </location>
</feature>
<dbReference type="GO" id="GO:0016301">
    <property type="term" value="F:kinase activity"/>
    <property type="evidence" value="ECO:0007669"/>
    <property type="project" value="UniProtKB-KW"/>
</dbReference>
<dbReference type="Gene3D" id="3.80.10.10">
    <property type="entry name" value="Ribonuclease Inhibitor"/>
    <property type="match status" value="3"/>
</dbReference>
<dbReference type="EMBL" id="CAICTM010000336">
    <property type="protein sequence ID" value="CAB9508192.1"/>
    <property type="molecule type" value="Genomic_DNA"/>
</dbReference>